<accession>A0A087M160</accession>
<evidence type="ECO:0000313" key="2">
    <source>
        <dbReference type="Proteomes" id="UP000028981"/>
    </source>
</evidence>
<dbReference type="Proteomes" id="UP000028981">
    <property type="component" value="Unassembled WGS sequence"/>
</dbReference>
<proteinExistence type="predicted"/>
<reference evidence="1 2" key="1">
    <citation type="submission" date="2014-08" db="EMBL/GenBank/DDBJ databases">
        <authorList>
            <person name="Hassan Y.I."/>
            <person name="Lepp D."/>
            <person name="Zhou T."/>
        </authorList>
    </citation>
    <scope>NUCLEOTIDE SEQUENCE [LARGE SCALE GENOMIC DNA]</scope>
    <source>
        <strain evidence="1 2">IFO13584</strain>
    </source>
</reference>
<organism evidence="1 2">
    <name type="scientific">Devosia riboflavina</name>
    <dbReference type="NCBI Taxonomy" id="46914"/>
    <lineage>
        <taxon>Bacteria</taxon>
        <taxon>Pseudomonadati</taxon>
        <taxon>Pseudomonadota</taxon>
        <taxon>Alphaproteobacteria</taxon>
        <taxon>Hyphomicrobiales</taxon>
        <taxon>Devosiaceae</taxon>
        <taxon>Devosia</taxon>
    </lineage>
</organism>
<name>A0A087M160_9HYPH</name>
<evidence type="ECO:0000313" key="1">
    <source>
        <dbReference type="EMBL" id="KFL30613.1"/>
    </source>
</evidence>
<dbReference type="EMBL" id="JQGC01000012">
    <property type="protein sequence ID" value="KFL30613.1"/>
    <property type="molecule type" value="Genomic_DNA"/>
</dbReference>
<dbReference type="STRING" id="46914.JP75_14125"/>
<keyword evidence="2" id="KW-1185">Reference proteome</keyword>
<gene>
    <name evidence="1" type="ORF">JP75_14125</name>
</gene>
<dbReference type="AlphaFoldDB" id="A0A087M160"/>
<comment type="caution">
    <text evidence="1">The sequence shown here is derived from an EMBL/GenBank/DDBJ whole genome shotgun (WGS) entry which is preliminary data.</text>
</comment>
<sequence length="142" mass="14884">MLPLTASAGTPGRARSWSFMPKPFFLAAIRQRIRVTAMVIVAVVVSMTMHHGAMASSPALGTTMAHHHSDHGDCEGACLSDAHGVVACCGMGLCLSALPVAAIASMPAYAATDHGIGLLGVIPRQAWGRIDRPPKFLEQNLI</sequence>
<protein>
    <submittedName>
        <fullName evidence="1">Uncharacterized protein</fullName>
    </submittedName>
</protein>